<accession>A0ABW8SVV2</accession>
<dbReference type="InterPro" id="IPR036873">
    <property type="entry name" value="Rhodanese-like_dom_sf"/>
</dbReference>
<evidence type="ECO:0000313" key="2">
    <source>
        <dbReference type="EMBL" id="MFL0206057.1"/>
    </source>
</evidence>
<proteinExistence type="predicted"/>
<organism evidence="2 3">
    <name type="scientific">Aquirufa novilacunae</name>
    <dbReference type="NCBI Taxonomy" id="3139305"/>
    <lineage>
        <taxon>Bacteria</taxon>
        <taxon>Pseudomonadati</taxon>
        <taxon>Bacteroidota</taxon>
        <taxon>Cytophagia</taxon>
        <taxon>Cytophagales</taxon>
        <taxon>Flectobacillaceae</taxon>
        <taxon>Aquirufa</taxon>
    </lineage>
</organism>
<gene>
    <name evidence="2" type="ORF">V7S74_04810</name>
</gene>
<dbReference type="PANTHER" id="PTHR43031:SF1">
    <property type="entry name" value="PYRIDINE NUCLEOTIDE-DISULPHIDE OXIDOREDUCTASE"/>
    <property type="match status" value="1"/>
</dbReference>
<evidence type="ECO:0000313" key="3">
    <source>
        <dbReference type="Proteomes" id="UP001623559"/>
    </source>
</evidence>
<dbReference type="PROSITE" id="PS50206">
    <property type="entry name" value="RHODANESE_3"/>
    <property type="match status" value="1"/>
</dbReference>
<comment type="caution">
    <text evidence="2">The sequence shown here is derived from an EMBL/GenBank/DDBJ whole genome shotgun (WGS) entry which is preliminary data.</text>
</comment>
<name>A0ABW8SVV2_9BACT</name>
<dbReference type="SUPFAM" id="SSF52821">
    <property type="entry name" value="Rhodanese/Cell cycle control phosphatase"/>
    <property type="match status" value="1"/>
</dbReference>
<evidence type="ECO:0000259" key="1">
    <source>
        <dbReference type="PROSITE" id="PS50206"/>
    </source>
</evidence>
<protein>
    <submittedName>
        <fullName evidence="2">Rhodanese-like domain-containing protein</fullName>
    </submittedName>
</protein>
<dbReference type="Gene3D" id="3.40.250.10">
    <property type="entry name" value="Rhodanese-like domain"/>
    <property type="match status" value="1"/>
</dbReference>
<dbReference type="Proteomes" id="UP001623559">
    <property type="component" value="Unassembled WGS sequence"/>
</dbReference>
<dbReference type="InterPro" id="IPR001763">
    <property type="entry name" value="Rhodanese-like_dom"/>
</dbReference>
<sequence>MITQAELRALMPHVLVVDVRSGEEFQERHIPNALHIPLLEIPQRLSELNVMIPIVTVCGKGGGRSMDAASLITGADWLEGGTDGFFVQ</sequence>
<feature type="domain" description="Rhodanese" evidence="1">
    <location>
        <begin position="10"/>
        <end position="87"/>
    </location>
</feature>
<dbReference type="EMBL" id="JBEWZG010000001">
    <property type="protein sequence ID" value="MFL0206057.1"/>
    <property type="molecule type" value="Genomic_DNA"/>
</dbReference>
<dbReference type="RefSeq" id="WP_406777626.1">
    <property type="nucleotide sequence ID" value="NZ_JBEWZG010000001.1"/>
</dbReference>
<dbReference type="Pfam" id="PF00581">
    <property type="entry name" value="Rhodanese"/>
    <property type="match status" value="1"/>
</dbReference>
<dbReference type="PANTHER" id="PTHR43031">
    <property type="entry name" value="FAD-DEPENDENT OXIDOREDUCTASE"/>
    <property type="match status" value="1"/>
</dbReference>
<dbReference type="CDD" id="cd00158">
    <property type="entry name" value="RHOD"/>
    <property type="match status" value="1"/>
</dbReference>
<dbReference type="InterPro" id="IPR050229">
    <property type="entry name" value="GlpE_sulfurtransferase"/>
</dbReference>
<reference evidence="2 3" key="1">
    <citation type="submission" date="2024-07" db="EMBL/GenBank/DDBJ databases">
        <authorList>
            <person name="Pitt A."/>
            <person name="Hahn M.W."/>
        </authorList>
    </citation>
    <scope>NUCLEOTIDE SEQUENCE [LARGE SCALE GENOMIC DNA]</scope>
    <source>
        <strain evidence="2 3">2-AUSEE-184A6</strain>
    </source>
</reference>